<dbReference type="InterPro" id="IPR022525">
    <property type="entry name" value="GNAT_AblB"/>
</dbReference>
<organism evidence="2 3">
    <name type="scientific">Metabacillus niabensis</name>
    <dbReference type="NCBI Taxonomy" id="324854"/>
    <lineage>
        <taxon>Bacteria</taxon>
        <taxon>Bacillati</taxon>
        <taxon>Bacillota</taxon>
        <taxon>Bacilli</taxon>
        <taxon>Bacillales</taxon>
        <taxon>Bacillaceae</taxon>
        <taxon>Metabacillus</taxon>
    </lineage>
</organism>
<dbReference type="InterPro" id="IPR016181">
    <property type="entry name" value="Acyl_CoA_acyltransferase"/>
</dbReference>
<evidence type="ECO:0000313" key="2">
    <source>
        <dbReference type="EMBL" id="MDQ0223840.1"/>
    </source>
</evidence>
<dbReference type="NCBIfam" id="TIGR03827">
    <property type="entry name" value="GNAT_ablB"/>
    <property type="match status" value="1"/>
</dbReference>
<feature type="domain" description="N-acetyltransferase" evidence="1">
    <location>
        <begin position="131"/>
        <end position="282"/>
    </location>
</feature>
<proteinExistence type="predicted"/>
<dbReference type="Pfam" id="PF00583">
    <property type="entry name" value="Acetyltransf_1"/>
    <property type="match status" value="1"/>
</dbReference>
<dbReference type="Proteomes" id="UP001232245">
    <property type="component" value="Unassembled WGS sequence"/>
</dbReference>
<dbReference type="Gene3D" id="3.40.630.30">
    <property type="match status" value="1"/>
</dbReference>
<protein>
    <submittedName>
        <fullName evidence="2">Beta-lysine N-acetyltransferase</fullName>
    </submittedName>
</protein>
<keyword evidence="3" id="KW-1185">Reference proteome</keyword>
<name>A0ABT9YV22_9BACI</name>
<comment type="caution">
    <text evidence="2">The sequence shown here is derived from an EMBL/GenBank/DDBJ whole genome shotgun (WGS) entry which is preliminary data.</text>
</comment>
<sequence length="287" mass="33830">MSSTYETKKVFASDYIVELFIDHFNERIRIDYYRGNMTNILIELEKSVEFYSIKKVIFYSRPEHWQQLMSNGFELEAIIKGYFNGTDNYIMTLYKDNDRRISKFWVKEDEILRAIYDKQDKKHVSELPKNYYIRRAEKQDAKGLADLYKTVFSIYPTPMNDAAYIEKVLEAGVIFFVVECEGKLVSAASAERNELFHNAEITDCATLQEHRKYGLMKKLIFLIEEELKNNGIYCVYSIARALSFGMNAAFHQLGYTYQGRLTNNCYIFDKLEDMNIWVKDLANFKPL</sequence>
<reference evidence="2 3" key="1">
    <citation type="submission" date="2023-07" db="EMBL/GenBank/DDBJ databases">
        <title>Genomic Encyclopedia of Type Strains, Phase IV (KMG-IV): sequencing the most valuable type-strain genomes for metagenomic binning, comparative biology and taxonomic classification.</title>
        <authorList>
            <person name="Goeker M."/>
        </authorList>
    </citation>
    <scope>NUCLEOTIDE SEQUENCE [LARGE SCALE GENOMIC DNA]</scope>
    <source>
        <strain evidence="2 3">DSM 17723</strain>
    </source>
</reference>
<dbReference type="SUPFAM" id="SSF55729">
    <property type="entry name" value="Acyl-CoA N-acyltransferases (Nat)"/>
    <property type="match status" value="1"/>
</dbReference>
<gene>
    <name evidence="2" type="ORF">J2S02_000162</name>
</gene>
<dbReference type="EMBL" id="JAUSTZ010000001">
    <property type="protein sequence ID" value="MDQ0223840.1"/>
    <property type="molecule type" value="Genomic_DNA"/>
</dbReference>
<evidence type="ECO:0000259" key="1">
    <source>
        <dbReference type="PROSITE" id="PS51186"/>
    </source>
</evidence>
<dbReference type="PROSITE" id="PS51186">
    <property type="entry name" value="GNAT"/>
    <property type="match status" value="1"/>
</dbReference>
<evidence type="ECO:0000313" key="3">
    <source>
        <dbReference type="Proteomes" id="UP001232245"/>
    </source>
</evidence>
<accession>A0ABT9YV22</accession>
<dbReference type="RefSeq" id="WP_095299988.1">
    <property type="nucleotide sequence ID" value="NZ_CADEPK010000231.1"/>
</dbReference>
<dbReference type="CDD" id="cd04301">
    <property type="entry name" value="NAT_SF"/>
    <property type="match status" value="1"/>
</dbReference>
<dbReference type="InterPro" id="IPR000182">
    <property type="entry name" value="GNAT_dom"/>
</dbReference>